<name>A0A8T9CHS7_9HELO</name>
<dbReference type="InterPro" id="IPR052360">
    <property type="entry name" value="Transcr_Regulatory_Proteins"/>
</dbReference>
<dbReference type="PANTHER" id="PTHR36206">
    <property type="entry name" value="ASPERCRYPTIN BIOSYNTHESIS CLUSTER-SPECIFIC TRANSCRIPTION REGULATOR ATNN-RELATED"/>
    <property type="match status" value="1"/>
</dbReference>
<keyword evidence="3" id="KW-0805">Transcription regulation</keyword>
<dbReference type="InterPro" id="IPR036864">
    <property type="entry name" value="Zn2-C6_fun-type_DNA-bd_sf"/>
</dbReference>
<evidence type="ECO:0000259" key="7">
    <source>
        <dbReference type="PROSITE" id="PS50048"/>
    </source>
</evidence>
<dbReference type="AlphaFoldDB" id="A0A8T9CHS7"/>
<dbReference type="Proteomes" id="UP000469558">
    <property type="component" value="Unassembled WGS sequence"/>
</dbReference>
<feature type="domain" description="Zn(2)-C6 fungal-type" evidence="7">
    <location>
        <begin position="31"/>
        <end position="59"/>
    </location>
</feature>
<protein>
    <submittedName>
        <fullName evidence="8">Arginine metabolism regulation protein II</fullName>
    </submittedName>
</protein>
<evidence type="ECO:0000313" key="9">
    <source>
        <dbReference type="Proteomes" id="UP000469558"/>
    </source>
</evidence>
<keyword evidence="6" id="KW-0539">Nucleus</keyword>
<dbReference type="PROSITE" id="PS00463">
    <property type="entry name" value="ZN2_CY6_FUNGAL_1"/>
    <property type="match status" value="1"/>
</dbReference>
<dbReference type="SMART" id="SM00066">
    <property type="entry name" value="GAL4"/>
    <property type="match status" value="1"/>
</dbReference>
<dbReference type="CDD" id="cd00067">
    <property type="entry name" value="GAL4"/>
    <property type="match status" value="1"/>
</dbReference>
<dbReference type="GO" id="GO:0008270">
    <property type="term" value="F:zinc ion binding"/>
    <property type="evidence" value="ECO:0007669"/>
    <property type="project" value="InterPro"/>
</dbReference>
<comment type="caution">
    <text evidence="8">The sequence shown here is derived from an EMBL/GenBank/DDBJ whole genome shotgun (WGS) entry which is preliminary data.</text>
</comment>
<dbReference type="GO" id="GO:0000981">
    <property type="term" value="F:DNA-binding transcription factor activity, RNA polymerase II-specific"/>
    <property type="evidence" value="ECO:0007669"/>
    <property type="project" value="InterPro"/>
</dbReference>
<accession>A0A8T9CHS7</accession>
<dbReference type="InterPro" id="IPR001138">
    <property type="entry name" value="Zn2Cys6_DnaBD"/>
</dbReference>
<evidence type="ECO:0000256" key="2">
    <source>
        <dbReference type="ARBA" id="ARBA00022833"/>
    </source>
</evidence>
<evidence type="ECO:0000256" key="6">
    <source>
        <dbReference type="ARBA" id="ARBA00023242"/>
    </source>
</evidence>
<keyword evidence="1" id="KW-0479">Metal-binding</keyword>
<dbReference type="SUPFAM" id="SSF57701">
    <property type="entry name" value="Zn2/Cys6 DNA-binding domain"/>
    <property type="match status" value="1"/>
</dbReference>
<proteinExistence type="predicted"/>
<evidence type="ECO:0000313" key="8">
    <source>
        <dbReference type="EMBL" id="TVY83580.1"/>
    </source>
</evidence>
<dbReference type="Gene3D" id="4.10.240.10">
    <property type="entry name" value="Zn(2)-C6 fungal-type DNA-binding domain"/>
    <property type="match status" value="1"/>
</dbReference>
<reference evidence="8 9" key="1">
    <citation type="submission" date="2018-05" db="EMBL/GenBank/DDBJ databases">
        <title>Genome sequencing and assembly of the regulated plant pathogen Lachnellula willkommii and related sister species for the development of diagnostic species identification markers.</title>
        <authorList>
            <person name="Giroux E."/>
            <person name="Bilodeau G."/>
        </authorList>
    </citation>
    <scope>NUCLEOTIDE SEQUENCE [LARGE SCALE GENOMIC DNA]</scope>
    <source>
        <strain evidence="8 9">CBS 268.59</strain>
    </source>
</reference>
<keyword evidence="5" id="KW-0804">Transcription</keyword>
<dbReference type="GO" id="GO:0003677">
    <property type="term" value="F:DNA binding"/>
    <property type="evidence" value="ECO:0007669"/>
    <property type="project" value="UniProtKB-KW"/>
</dbReference>
<gene>
    <name evidence="8" type="primary">ARG81</name>
    <name evidence="8" type="ORF">LSUE1_G001239</name>
</gene>
<dbReference type="Pfam" id="PF00172">
    <property type="entry name" value="Zn_clus"/>
    <property type="match status" value="1"/>
</dbReference>
<keyword evidence="4" id="KW-0238">DNA-binding</keyword>
<dbReference type="EMBL" id="QGMK01000176">
    <property type="protein sequence ID" value="TVY83580.1"/>
    <property type="molecule type" value="Genomic_DNA"/>
</dbReference>
<dbReference type="PANTHER" id="PTHR36206:SF4">
    <property type="entry name" value="HYPOTHETICAL CONSERVED PROTEIN (EUROFUNG)-RELATED"/>
    <property type="match status" value="1"/>
</dbReference>
<keyword evidence="2" id="KW-0862">Zinc</keyword>
<dbReference type="PROSITE" id="PS50048">
    <property type="entry name" value="ZN2_CY6_FUNGAL_2"/>
    <property type="match status" value="1"/>
</dbReference>
<keyword evidence="9" id="KW-1185">Reference proteome</keyword>
<evidence type="ECO:0000256" key="4">
    <source>
        <dbReference type="ARBA" id="ARBA00023125"/>
    </source>
</evidence>
<evidence type="ECO:0000256" key="5">
    <source>
        <dbReference type="ARBA" id="ARBA00023163"/>
    </source>
</evidence>
<sequence length="581" mass="66476">MFPKASKKAVPILPNTLKHPKRRSLPKVKTGCISCKTRRVKCDEGKPHCRRCIQFGVACGGYPYLFLTNSKKRLNPVSIIPQNKLYLAPTKCIFLNEEEYRYFEVFSTKTAAEILPLFVTDNFRQVLLQACEISPSIRHVVVALGAFDKTSQTVANMRVFDETSQSVAYQLRDNDVSELFQHREIAFKQYALGLKLIREAAANTKPDLHITLLTCLMIVCFEGVCIPCPLSLGDVSRLLRYLSQYSRWNGNRDLAASQIKLGFKFIQEWKNESGYTARSVSSACSDDLLQVFSRLDVQAISLAEDRSQAISPFVDNHVEHLLEDMPPTLKTLEDAEKYQGIILHITLNLFSTGVPHPHTLNSFPINGWLTQTNPDIFSSYSKQKTNIERWLLAYGPLYEEVCANGSVRSRLFAKTILLHLRCSFLGLLMIVTQSEMEFDRYNSWFDEVVELTQFLLSQIYPAPYKPSGPRFSFDSYVVIPLYLTGHKCRDHATRKKATELLLKYPRREGVWDSIIAGEMTQWAMEVEEEFMENEIVPCWARIQGMTYESAQLQEKTSILTCKQRMSPLSDKMVTRTKSITW</sequence>
<evidence type="ECO:0000256" key="1">
    <source>
        <dbReference type="ARBA" id="ARBA00022723"/>
    </source>
</evidence>
<dbReference type="OrthoDB" id="2593732at2759"/>
<evidence type="ECO:0000256" key="3">
    <source>
        <dbReference type="ARBA" id="ARBA00023015"/>
    </source>
</evidence>
<organism evidence="8 9">
    <name type="scientific">Lachnellula suecica</name>
    <dbReference type="NCBI Taxonomy" id="602035"/>
    <lineage>
        <taxon>Eukaryota</taxon>
        <taxon>Fungi</taxon>
        <taxon>Dikarya</taxon>
        <taxon>Ascomycota</taxon>
        <taxon>Pezizomycotina</taxon>
        <taxon>Leotiomycetes</taxon>
        <taxon>Helotiales</taxon>
        <taxon>Lachnaceae</taxon>
        <taxon>Lachnellula</taxon>
    </lineage>
</organism>